<name>A0ACC2Q6A9_9NEOP</name>
<reference evidence="1" key="1">
    <citation type="submission" date="2023-03" db="EMBL/GenBank/DDBJ databases">
        <title>Chromosome-level genomes of two armyworms, Mythimna separata and Mythimna loreyi, provide insights into the biosynthesis and reception of sex pheromones.</title>
        <authorList>
            <person name="Zhao H."/>
        </authorList>
    </citation>
    <scope>NUCLEOTIDE SEQUENCE</scope>
    <source>
        <strain evidence="1">BeijingLab</strain>
    </source>
</reference>
<protein>
    <submittedName>
        <fullName evidence="1">Uncharacterized protein</fullName>
    </submittedName>
</protein>
<dbReference type="EMBL" id="CM056800">
    <property type="protein sequence ID" value="KAJ8709493.1"/>
    <property type="molecule type" value="Genomic_DNA"/>
</dbReference>
<evidence type="ECO:0000313" key="1">
    <source>
        <dbReference type="EMBL" id="KAJ8709493.1"/>
    </source>
</evidence>
<gene>
    <name evidence="1" type="ORF">PYW08_009497</name>
</gene>
<sequence length="485" mass="55665">MLAVVLIFIACVLYWRWRRQRKVKATEPPELPGGWPIVGHLLRLVTDSCTLYDRIDVGHHEVTQMGGVVRAHTGTRTLYLLTDPDDSLTVATASMEKDNFYNFAEPWLGHGLITAKYEIWKHHRKLLNPAFSQILLDTFMDAFNSQSKKMVENLENEAGKGFFDHSIYTRHNALETICMTALGVDFTDTNLNSKYVQALEQVFKTLYERLFKVWLHSRKTFAWSNLKKKQDAYLSILHNMSNTVLQRRKAEFNRKINADTKGIPGTKFKPFIDLIFELSSEKELFTDKEIRDHVDTILVAGHDTTATVLTFTMTLLGSYPDVQEKAFNEIQEVLGGKKDVEKADLTKLVYLEAVLKETMRFYTIVPVIARRLKEDIKLKNYTLSGHKTCIIVLCGIHKHPIWGQDVNEFKPERWLAPDCPKAFSAFGLGKRNCIGKTYAMMSMKTTLAHVIRHFKIEADHTKMRVKIGVMIKSETGHHISIVTRT</sequence>
<keyword evidence="2" id="KW-1185">Reference proteome</keyword>
<organism evidence="1 2">
    <name type="scientific">Mythimna loreyi</name>
    <dbReference type="NCBI Taxonomy" id="667449"/>
    <lineage>
        <taxon>Eukaryota</taxon>
        <taxon>Metazoa</taxon>
        <taxon>Ecdysozoa</taxon>
        <taxon>Arthropoda</taxon>
        <taxon>Hexapoda</taxon>
        <taxon>Insecta</taxon>
        <taxon>Pterygota</taxon>
        <taxon>Neoptera</taxon>
        <taxon>Endopterygota</taxon>
        <taxon>Lepidoptera</taxon>
        <taxon>Glossata</taxon>
        <taxon>Ditrysia</taxon>
        <taxon>Noctuoidea</taxon>
        <taxon>Noctuidae</taxon>
        <taxon>Noctuinae</taxon>
        <taxon>Hadenini</taxon>
        <taxon>Mythimna</taxon>
    </lineage>
</organism>
<accession>A0ACC2Q6A9</accession>
<proteinExistence type="predicted"/>
<comment type="caution">
    <text evidence="1">The sequence shown here is derived from an EMBL/GenBank/DDBJ whole genome shotgun (WGS) entry which is preliminary data.</text>
</comment>
<evidence type="ECO:0000313" key="2">
    <source>
        <dbReference type="Proteomes" id="UP001231649"/>
    </source>
</evidence>
<dbReference type="Proteomes" id="UP001231649">
    <property type="component" value="Chromosome 24"/>
</dbReference>